<keyword evidence="5" id="KW-0256">Endoplasmic reticulum</keyword>
<evidence type="ECO:0000256" key="4">
    <source>
        <dbReference type="ARBA" id="ARBA00022692"/>
    </source>
</evidence>
<keyword evidence="2" id="KW-0813">Transport</keyword>
<feature type="region of interest" description="Disordered" evidence="9">
    <location>
        <begin position="371"/>
        <end position="391"/>
    </location>
</feature>
<evidence type="ECO:0000256" key="8">
    <source>
        <dbReference type="ARBA" id="ARBA00041103"/>
    </source>
</evidence>
<keyword evidence="3" id="KW-0762">Sugar transport</keyword>
<keyword evidence="4 10" id="KW-0812">Transmembrane</keyword>
<accession>A0A4S2N1B7</accession>
<gene>
    <name evidence="11" type="ORF">EX30DRAFT_328803</name>
</gene>
<keyword evidence="7 10" id="KW-0472">Membrane</keyword>
<feature type="transmembrane region" description="Helical" evidence="10">
    <location>
        <begin position="316"/>
        <end position="340"/>
    </location>
</feature>
<evidence type="ECO:0000256" key="2">
    <source>
        <dbReference type="ARBA" id="ARBA00022448"/>
    </source>
</evidence>
<evidence type="ECO:0000256" key="10">
    <source>
        <dbReference type="SAM" id="Phobius"/>
    </source>
</evidence>
<reference evidence="11 12" key="1">
    <citation type="submission" date="2019-04" db="EMBL/GenBank/DDBJ databases">
        <title>Comparative genomics and transcriptomics to analyze fruiting body development in filamentous ascomycetes.</title>
        <authorList>
            <consortium name="DOE Joint Genome Institute"/>
            <person name="Lutkenhaus R."/>
            <person name="Traeger S."/>
            <person name="Breuer J."/>
            <person name="Kuo A."/>
            <person name="Lipzen A."/>
            <person name="Pangilinan J."/>
            <person name="Dilworth D."/>
            <person name="Sandor L."/>
            <person name="Poggeler S."/>
            <person name="Barry K."/>
            <person name="Grigoriev I.V."/>
            <person name="Nowrousian M."/>
        </authorList>
    </citation>
    <scope>NUCLEOTIDE SEQUENCE [LARGE SCALE GENOMIC DNA]</scope>
    <source>
        <strain evidence="11 12">CBS 389.68</strain>
    </source>
</reference>
<evidence type="ECO:0000256" key="6">
    <source>
        <dbReference type="ARBA" id="ARBA00022989"/>
    </source>
</evidence>
<dbReference type="GO" id="GO:0005789">
    <property type="term" value="C:endoplasmic reticulum membrane"/>
    <property type="evidence" value="ECO:0007669"/>
    <property type="project" value="UniProtKB-SubCell"/>
</dbReference>
<keyword evidence="12" id="KW-1185">Reference proteome</keyword>
<evidence type="ECO:0000256" key="5">
    <source>
        <dbReference type="ARBA" id="ARBA00022824"/>
    </source>
</evidence>
<keyword evidence="6 10" id="KW-1133">Transmembrane helix</keyword>
<dbReference type="Pfam" id="PF08449">
    <property type="entry name" value="UAA"/>
    <property type="match status" value="1"/>
</dbReference>
<dbReference type="AlphaFoldDB" id="A0A4S2N1B7"/>
<evidence type="ECO:0000313" key="12">
    <source>
        <dbReference type="Proteomes" id="UP000298138"/>
    </source>
</evidence>
<dbReference type="InParanoid" id="A0A4S2N1B7"/>
<dbReference type="GO" id="GO:0005460">
    <property type="term" value="F:UDP-glucose transmembrane transporter activity"/>
    <property type="evidence" value="ECO:0007669"/>
    <property type="project" value="TreeGrafter"/>
</dbReference>
<protein>
    <recommendedName>
        <fullName evidence="8">UDP-galactose transporter homolog 1</fullName>
    </recommendedName>
</protein>
<feature type="transmembrane region" description="Helical" evidence="10">
    <location>
        <begin position="214"/>
        <end position="232"/>
    </location>
</feature>
<proteinExistence type="predicted"/>
<dbReference type="FunCoup" id="A0A4S2N1B7">
    <property type="interactions" value="473"/>
</dbReference>
<dbReference type="OrthoDB" id="1601at2759"/>
<evidence type="ECO:0000256" key="3">
    <source>
        <dbReference type="ARBA" id="ARBA00022597"/>
    </source>
</evidence>
<dbReference type="PANTHER" id="PTHR10778:SF10">
    <property type="entry name" value="SOLUTE CARRIER FAMILY 35 MEMBER B1"/>
    <property type="match status" value="1"/>
</dbReference>
<evidence type="ECO:0000256" key="7">
    <source>
        <dbReference type="ARBA" id="ARBA00023136"/>
    </source>
</evidence>
<feature type="transmembrane region" description="Helical" evidence="10">
    <location>
        <begin position="291"/>
        <end position="309"/>
    </location>
</feature>
<feature type="transmembrane region" description="Helical" evidence="10">
    <location>
        <begin position="175"/>
        <end position="194"/>
    </location>
</feature>
<feature type="transmembrane region" description="Helical" evidence="10">
    <location>
        <begin position="80"/>
        <end position="98"/>
    </location>
</feature>
<dbReference type="EMBL" id="ML220114">
    <property type="protein sequence ID" value="TGZ82919.1"/>
    <property type="molecule type" value="Genomic_DNA"/>
</dbReference>
<feature type="transmembrane region" description="Helical" evidence="10">
    <location>
        <begin position="147"/>
        <end position="168"/>
    </location>
</feature>
<dbReference type="GO" id="GO:0000139">
    <property type="term" value="C:Golgi membrane"/>
    <property type="evidence" value="ECO:0007669"/>
    <property type="project" value="TreeGrafter"/>
</dbReference>
<evidence type="ECO:0000256" key="1">
    <source>
        <dbReference type="ARBA" id="ARBA00004477"/>
    </source>
</evidence>
<dbReference type="InterPro" id="IPR013657">
    <property type="entry name" value="SCL35B1-4/HUT1"/>
</dbReference>
<name>A0A4S2N1B7_9PEZI</name>
<dbReference type="STRING" id="341454.A0A4S2N1B7"/>
<dbReference type="Proteomes" id="UP000298138">
    <property type="component" value="Unassembled WGS sequence"/>
</dbReference>
<feature type="transmembrane region" description="Helical" evidence="10">
    <location>
        <begin position="40"/>
        <end position="60"/>
    </location>
</feature>
<evidence type="ECO:0000256" key="9">
    <source>
        <dbReference type="SAM" id="MobiDB-lite"/>
    </source>
</evidence>
<dbReference type="PANTHER" id="PTHR10778">
    <property type="entry name" value="SOLUTE CARRIER FAMILY 35 MEMBER B"/>
    <property type="match status" value="1"/>
</dbReference>
<dbReference type="GO" id="GO:0005459">
    <property type="term" value="F:UDP-galactose transmembrane transporter activity"/>
    <property type="evidence" value="ECO:0007669"/>
    <property type="project" value="TreeGrafter"/>
</dbReference>
<sequence>MARKRDTKTEQKSLDHDFISTAAETLTHRAEAAPDHGSSIFQLIICVAGIYISFLTWALLQERITTTPYGADRKIFRAPLVINTVQSTFASIIGYIYFRYSSSPSSSGGASARVFPGFNITSKLLLVAITQTLASPFGYASLKHIDYITYILAKSCKLLPVMFLHVTLFQRRYPLYKYMVVLAVTCGVAVFTLYPAHPKARKASKGGVSDEEKNVVWGMVLLGLNLLFDGLTNTIQDDIFQRSPKGLVSGPQMMAALNTLSSVLTAGWLLVNPWSTELVDALAFIKAHPKVGMDIIGFAVCGSLGQVFIFHTLAKFGSLVLVTVTVTRKMLSMVFSVVAFGHSLSHMQKLGVGMVFSGIGAEAMMKRHQEKAKKEANARKLEEANRHAKVQ</sequence>
<evidence type="ECO:0000313" key="11">
    <source>
        <dbReference type="EMBL" id="TGZ82919.1"/>
    </source>
</evidence>
<organism evidence="11 12">
    <name type="scientific">Ascodesmis nigricans</name>
    <dbReference type="NCBI Taxonomy" id="341454"/>
    <lineage>
        <taxon>Eukaryota</taxon>
        <taxon>Fungi</taxon>
        <taxon>Dikarya</taxon>
        <taxon>Ascomycota</taxon>
        <taxon>Pezizomycotina</taxon>
        <taxon>Pezizomycetes</taxon>
        <taxon>Pezizales</taxon>
        <taxon>Ascodesmidaceae</taxon>
        <taxon>Ascodesmis</taxon>
    </lineage>
</organism>
<comment type="subcellular location">
    <subcellularLocation>
        <location evidence="1">Endoplasmic reticulum membrane</location>
        <topology evidence="1">Multi-pass membrane protein</topology>
    </subcellularLocation>
</comment>